<keyword evidence="1" id="KW-0175">Coiled coil</keyword>
<keyword evidence="3" id="KW-1185">Reference proteome</keyword>
<comment type="caution">
    <text evidence="2">The sequence shown here is derived from an EMBL/GenBank/DDBJ whole genome shotgun (WGS) entry which is preliminary data.</text>
</comment>
<evidence type="ECO:0000256" key="1">
    <source>
        <dbReference type="SAM" id="Coils"/>
    </source>
</evidence>
<dbReference type="EMBL" id="CAMKVN010019007">
    <property type="protein sequence ID" value="CAI2198584.1"/>
    <property type="molecule type" value="Genomic_DNA"/>
</dbReference>
<name>A0A9W4TA57_9GLOM</name>
<reference evidence="2" key="1">
    <citation type="submission" date="2022-08" db="EMBL/GenBank/DDBJ databases">
        <authorList>
            <person name="Kallberg Y."/>
            <person name="Tangrot J."/>
            <person name="Rosling A."/>
        </authorList>
    </citation>
    <scope>NUCLEOTIDE SEQUENCE</scope>
    <source>
        <strain evidence="2">Wild A</strain>
    </source>
</reference>
<organism evidence="2 3">
    <name type="scientific">Funneliformis geosporum</name>
    <dbReference type="NCBI Taxonomy" id="1117311"/>
    <lineage>
        <taxon>Eukaryota</taxon>
        <taxon>Fungi</taxon>
        <taxon>Fungi incertae sedis</taxon>
        <taxon>Mucoromycota</taxon>
        <taxon>Glomeromycotina</taxon>
        <taxon>Glomeromycetes</taxon>
        <taxon>Glomerales</taxon>
        <taxon>Glomeraceae</taxon>
        <taxon>Funneliformis</taxon>
    </lineage>
</organism>
<evidence type="ECO:0000313" key="2">
    <source>
        <dbReference type="EMBL" id="CAI2198584.1"/>
    </source>
</evidence>
<dbReference type="Proteomes" id="UP001153678">
    <property type="component" value="Unassembled WGS sequence"/>
</dbReference>
<sequence length="124" mass="13945">MPKDNNLMPIEVNKKPFEEVSELKSEEENQVQQLQNKILELERKLETEITEKENLKEEFLEALEKLEESITSCYACVGLSKKAKDELADIDKPRFVVSVAKNVANTVAFGSGSFTVAGVKKVVK</sequence>
<gene>
    <name evidence="2" type="ORF">FWILDA_LOCUS18645</name>
</gene>
<accession>A0A9W4TA57</accession>
<proteinExistence type="predicted"/>
<protein>
    <submittedName>
        <fullName evidence="2">17117_t:CDS:1</fullName>
    </submittedName>
</protein>
<dbReference type="AlphaFoldDB" id="A0A9W4TA57"/>
<feature type="non-terminal residue" evidence="2">
    <location>
        <position position="124"/>
    </location>
</feature>
<evidence type="ECO:0000313" key="3">
    <source>
        <dbReference type="Proteomes" id="UP001153678"/>
    </source>
</evidence>
<feature type="coiled-coil region" evidence="1">
    <location>
        <begin position="17"/>
        <end position="72"/>
    </location>
</feature>